<dbReference type="Pfam" id="PF02563">
    <property type="entry name" value="Poly_export"/>
    <property type="match status" value="1"/>
</dbReference>
<dbReference type="Gene3D" id="3.30.1950.10">
    <property type="entry name" value="wza like domain"/>
    <property type="match status" value="1"/>
</dbReference>
<dbReference type="GO" id="GO:0015159">
    <property type="term" value="F:polysaccharide transmembrane transporter activity"/>
    <property type="evidence" value="ECO:0007669"/>
    <property type="project" value="InterPro"/>
</dbReference>
<evidence type="ECO:0000259" key="3">
    <source>
        <dbReference type="Pfam" id="PF02563"/>
    </source>
</evidence>
<organism evidence="5 6">
    <name type="scientific">Caenispirillum bisanense</name>
    <dbReference type="NCBI Taxonomy" id="414052"/>
    <lineage>
        <taxon>Bacteria</taxon>
        <taxon>Pseudomonadati</taxon>
        <taxon>Pseudomonadota</taxon>
        <taxon>Alphaproteobacteria</taxon>
        <taxon>Rhodospirillales</taxon>
        <taxon>Novispirillaceae</taxon>
        <taxon>Caenispirillum</taxon>
    </lineage>
</organism>
<dbReference type="RefSeq" id="WP_097281364.1">
    <property type="nucleotide sequence ID" value="NZ_OCNJ01000014.1"/>
</dbReference>
<feature type="signal peptide" evidence="2">
    <location>
        <begin position="1"/>
        <end position="24"/>
    </location>
</feature>
<dbReference type="Proteomes" id="UP000219621">
    <property type="component" value="Unassembled WGS sequence"/>
</dbReference>
<keyword evidence="6" id="KW-1185">Reference proteome</keyword>
<sequence length="273" mass="29467">MPMRILFVLATLVALALPLVGTQAAEPGTSEAETPHVLVPSDVVVFRVLNQPDLDTEVRVDPSGRVAFPYVGLVEVSGLTTQEAADLIGRRLREAGIINRPEVVASMVGFGSTASVLGAVNSPGVYTLDRPTRLTQILARAGGVSPVAGNTITLRRTEEDGTVRVQTFDLRTLLDAPTTDQNLLVRNNDEVYIPDAPVFYLYGNVNAPGAYPIRRPLTVQQALAVGGGITEIGSESRIRIRRENAAGVVEEYRAELDDPIQPFDTIQVPERIF</sequence>
<dbReference type="Gene3D" id="3.10.560.10">
    <property type="entry name" value="Outer membrane lipoprotein wza domain like"/>
    <property type="match status" value="2"/>
</dbReference>
<proteinExistence type="predicted"/>
<dbReference type="Pfam" id="PF10531">
    <property type="entry name" value="SLBB"/>
    <property type="match status" value="2"/>
</dbReference>
<reference evidence="5 6" key="1">
    <citation type="submission" date="2017-09" db="EMBL/GenBank/DDBJ databases">
        <authorList>
            <person name="Ehlers B."/>
            <person name="Leendertz F.H."/>
        </authorList>
    </citation>
    <scope>NUCLEOTIDE SEQUENCE [LARGE SCALE GENOMIC DNA]</scope>
    <source>
        <strain evidence="5 6">USBA 140</strain>
    </source>
</reference>
<gene>
    <name evidence="5" type="ORF">SAMN05421508_11432</name>
</gene>
<evidence type="ECO:0000259" key="4">
    <source>
        <dbReference type="Pfam" id="PF10531"/>
    </source>
</evidence>
<feature type="domain" description="Soluble ligand binding" evidence="4">
    <location>
        <begin position="198"/>
        <end position="247"/>
    </location>
</feature>
<dbReference type="InterPro" id="IPR003715">
    <property type="entry name" value="Poly_export_N"/>
</dbReference>
<evidence type="ECO:0000256" key="1">
    <source>
        <dbReference type="ARBA" id="ARBA00022729"/>
    </source>
</evidence>
<name>A0A286GZ49_9PROT</name>
<protein>
    <submittedName>
        <fullName evidence="5">Polysaccharide export outer membrane protein</fullName>
    </submittedName>
</protein>
<dbReference type="PANTHER" id="PTHR33619">
    <property type="entry name" value="POLYSACCHARIDE EXPORT PROTEIN GFCE-RELATED"/>
    <property type="match status" value="1"/>
</dbReference>
<dbReference type="InterPro" id="IPR049712">
    <property type="entry name" value="Poly_export"/>
</dbReference>
<dbReference type="EMBL" id="OCNJ01000014">
    <property type="protein sequence ID" value="SOE00777.1"/>
    <property type="molecule type" value="Genomic_DNA"/>
</dbReference>
<keyword evidence="1 2" id="KW-0732">Signal</keyword>
<feature type="domain" description="Polysaccharide export protein N-terminal" evidence="3">
    <location>
        <begin position="33"/>
        <end position="106"/>
    </location>
</feature>
<evidence type="ECO:0000256" key="2">
    <source>
        <dbReference type="SAM" id="SignalP"/>
    </source>
</evidence>
<dbReference type="AlphaFoldDB" id="A0A286GZ49"/>
<accession>A0A286GZ49</accession>
<dbReference type="PANTHER" id="PTHR33619:SF3">
    <property type="entry name" value="POLYSACCHARIDE EXPORT PROTEIN GFCE-RELATED"/>
    <property type="match status" value="1"/>
</dbReference>
<dbReference type="OrthoDB" id="9808948at2"/>
<evidence type="ECO:0000313" key="5">
    <source>
        <dbReference type="EMBL" id="SOE00777.1"/>
    </source>
</evidence>
<feature type="domain" description="Soluble ligand binding" evidence="4">
    <location>
        <begin position="115"/>
        <end position="164"/>
    </location>
</feature>
<feature type="chain" id="PRO_5012809518" evidence="2">
    <location>
        <begin position="25"/>
        <end position="273"/>
    </location>
</feature>
<dbReference type="InterPro" id="IPR019554">
    <property type="entry name" value="Soluble_ligand-bd"/>
</dbReference>
<evidence type="ECO:0000313" key="6">
    <source>
        <dbReference type="Proteomes" id="UP000219621"/>
    </source>
</evidence>